<feature type="repeat" description="WD" evidence="3">
    <location>
        <begin position="977"/>
        <end position="1018"/>
    </location>
</feature>
<feature type="repeat" description="WD" evidence="3">
    <location>
        <begin position="1020"/>
        <end position="1061"/>
    </location>
</feature>
<feature type="repeat" description="WD" evidence="3">
    <location>
        <begin position="1149"/>
        <end position="1190"/>
    </location>
</feature>
<dbReference type="Gene3D" id="3.40.50.300">
    <property type="entry name" value="P-loop containing nucleotide triphosphate hydrolases"/>
    <property type="match status" value="1"/>
</dbReference>
<dbReference type="Pfam" id="PF24883">
    <property type="entry name" value="NPHP3_N"/>
    <property type="match status" value="1"/>
</dbReference>
<feature type="repeat" description="WD" evidence="3">
    <location>
        <begin position="1196"/>
        <end position="1237"/>
    </location>
</feature>
<organism evidence="5 6">
    <name type="scientific">Sphagnurus paluster</name>
    <dbReference type="NCBI Taxonomy" id="117069"/>
    <lineage>
        <taxon>Eukaryota</taxon>
        <taxon>Fungi</taxon>
        <taxon>Dikarya</taxon>
        <taxon>Basidiomycota</taxon>
        <taxon>Agaricomycotina</taxon>
        <taxon>Agaricomycetes</taxon>
        <taxon>Agaricomycetidae</taxon>
        <taxon>Agaricales</taxon>
        <taxon>Tricholomatineae</taxon>
        <taxon>Lyophyllaceae</taxon>
        <taxon>Sphagnurus</taxon>
    </lineage>
</organism>
<evidence type="ECO:0000256" key="3">
    <source>
        <dbReference type="PROSITE-ProRule" id="PRU00221"/>
    </source>
</evidence>
<dbReference type="EMBL" id="JABCKI010005957">
    <property type="protein sequence ID" value="KAG5636248.1"/>
    <property type="molecule type" value="Genomic_DNA"/>
</dbReference>
<dbReference type="PANTHER" id="PTHR19848">
    <property type="entry name" value="WD40 REPEAT PROTEIN"/>
    <property type="match status" value="1"/>
</dbReference>
<keyword evidence="2" id="KW-0677">Repeat</keyword>
<gene>
    <name evidence="5" type="ORF">H0H81_008651</name>
</gene>
<dbReference type="Pfam" id="PF00400">
    <property type="entry name" value="WD40"/>
    <property type="match status" value="14"/>
</dbReference>
<dbReference type="SUPFAM" id="SSF50998">
    <property type="entry name" value="Quinoprotein alcohol dehydrogenase-like"/>
    <property type="match status" value="1"/>
</dbReference>
<dbReference type="InterPro" id="IPR019775">
    <property type="entry name" value="WD40_repeat_CS"/>
</dbReference>
<evidence type="ECO:0000256" key="1">
    <source>
        <dbReference type="ARBA" id="ARBA00022574"/>
    </source>
</evidence>
<dbReference type="PROSITE" id="PS50294">
    <property type="entry name" value="WD_REPEATS_REGION"/>
    <property type="match status" value="13"/>
</dbReference>
<reference evidence="5" key="2">
    <citation type="submission" date="2021-10" db="EMBL/GenBank/DDBJ databases">
        <title>Phylogenomics reveals ancestral predisposition of the termite-cultivated fungus Termitomyces towards a domesticated lifestyle.</title>
        <authorList>
            <person name="Auxier B."/>
            <person name="Grum-Grzhimaylo A."/>
            <person name="Cardenas M.E."/>
            <person name="Lodge J.D."/>
            <person name="Laessoe T."/>
            <person name="Pedersen O."/>
            <person name="Smith M.E."/>
            <person name="Kuyper T.W."/>
            <person name="Franco-Molano E.A."/>
            <person name="Baroni T.J."/>
            <person name="Aanen D.K."/>
        </authorList>
    </citation>
    <scope>NUCLEOTIDE SEQUENCE</scope>
    <source>
        <strain evidence="5">D49</strain>
    </source>
</reference>
<dbReference type="PROSITE" id="PS50082">
    <property type="entry name" value="WD_REPEATS_2"/>
    <property type="match status" value="13"/>
</dbReference>
<dbReference type="InterPro" id="IPR001680">
    <property type="entry name" value="WD40_rpt"/>
</dbReference>
<feature type="repeat" description="WD" evidence="3">
    <location>
        <begin position="1063"/>
        <end position="1104"/>
    </location>
</feature>
<evidence type="ECO:0000313" key="5">
    <source>
        <dbReference type="EMBL" id="KAG5636248.1"/>
    </source>
</evidence>
<evidence type="ECO:0000256" key="2">
    <source>
        <dbReference type="ARBA" id="ARBA00022737"/>
    </source>
</evidence>
<dbReference type="PRINTS" id="PR00320">
    <property type="entry name" value="GPROTEINBRPT"/>
</dbReference>
<feature type="repeat" description="WD" evidence="3">
    <location>
        <begin position="1324"/>
        <end position="1365"/>
    </location>
</feature>
<feature type="repeat" description="WD" evidence="3">
    <location>
        <begin position="1450"/>
        <end position="1491"/>
    </location>
</feature>
<dbReference type="InterPro" id="IPR036322">
    <property type="entry name" value="WD40_repeat_dom_sf"/>
</dbReference>
<feature type="repeat" description="WD" evidence="3">
    <location>
        <begin position="1281"/>
        <end position="1322"/>
    </location>
</feature>
<sequence length="1920" mass="212005">MVTKPSAYGKIPDLELKPSSIQISSIKAVFPDPVKGSVSLKLVVPGESPTKLKATYDVKRANTPVKWNLTPNFSLKPGATAALQIWRRHLWKSTLFVEVSISFQHAQEWARFKEGKAYKLADKPEIFVEFNTQHDAFQGVLESSVKKIQGKTSVLDHLGKSRRFLETILGFGVALSEIDGVAKALLACVDVVYRNLDEQDQCDKLVLDLADSMARTLGYIEDVGQFARVYQLKRSIEEVTPLMEATANFILMFTNRSNRSGFVHSWRDRDQVDELVKSYNKFKDQFDRGLAVQSGINLETMLENMASTKGDELLQQLKPTGLETGTPVGECMRGTREDIISSIETWLDDFKAPNILWVRGFPGVGKSAIASTMVTRIRASHRLGSSFVFERSKSTVTTTSALWRKVAYDLARAYPTVRTTVVARLDEESVQPGSSSVKVLFHSLIEDPLNKSDDIPLGRLPVVIIDAVDECGGLDGRQSADRVALLQSLKHWSRLPARFKLLVTSRVEDDILRVLSPICSAIDISSGATVVNHASDDIRLFLKSRLSKIAKKYPNSLNPSWPGETTINDLTTRAAGLFVWAKTAVDFIDAGEPNEQLHQVLKGGTGLADVATLYTHILNTSFKKPSQDVIHSIRVMIGSTILAKVPLHRLECIDLLNIQPSMLDYIRNGLQSVMEAGDILRFTHHSFADFMIDREKCPPQFLIDEDAQQQLLTSACLQAMKTSLCFNICSFESSHIRNDSIEDLDSRIHKFIPAHLSYACRFWADHLDATESDLNVIDEVGYFFNENFLFWLEVLSLRKELKVVIPTLWMVIKWFPVHSTHPVVAFAKDALKFMAAFGPVIAQSIPHIYLSALPFTPRNSLVFKQYSPRFPKTLQLQMGEVLDWPAIQYVAQGHTNTVYSVAFARNGKYFASGSKDTTIRIWDTETGSLIAGPLKGHKESVNSVAFSFDDTMLVSGSSDNSVRVWDVEVGEMVSPELIGHTEEVMSVAFSKDAQRVASGSGDRTIRVWDVTTSTLLLAPFVGHRDTVAAVAFSPDQRYIVSGSYDRSIIVWEAETGQRVAGPLVAHAAKITSLAFSPSGDRLASGSGDWTIIIWDLKTWSTMGEPFEGHIDVVTSVAFSPDEGALVSGSQDETIRIWDVQTGRLSAGPFRGHSDRVAAVAFSWDGRRVASSSYDKTIRVWDTAARNTSDSIKSDSSSAHADGVNSVAISPDGKFIASGSDDLTVRIWDAKTGAPWKEPFVGHTSFVDTVAISPDSRTVASGSDDSNIFVWEVETGNILAQFLGHKAGITCVRFSPDSTRIVSSSYDKTVRVWDIHTGESLHQPFVGHTAWVTSVAFSPDGKHVASGSYDDNVFLWDIENGSITQRISGLRNGINCIAFSPDGKHVAYGSGYDIRIWEIITGDITGKFSGHTNLVVSLSYSPDGKCIASSSDDKTIRLWDVATGKLTQEPLEGHSGGVDSVAFSPDGHYIVSGSEDESIRIWSVSKSNENGSSGIVDQRLAHDWKLQNGWVINSENSLIFWVPPWNRAGLWYPRNTTVIAELPTKLNFGQFASGSLWSTCHDGILRILLPSTDPSAKEILWLIAECGSAKEVLIAIQEAVEILNHTLHDDNDDEEEGTHALSLPNQLTTLIQLASACIPRIKLRRKPASETIRPLLSQLESAISLSGTHSSRKEGRALVASVSELVQKVELWVKSLVSEDSGEIKVCTEILKTLLDTAIVACEHCIKASLAQRSFESLLPKFRIRSSIEPGWEEGEEVIRNATLANDFDFPPMRVAAMGLIKEAVLEALARPPNPFASPMFFDVFGSTVFRPSPPDLLTDQSLSIESLQDSFEAARLIELLGTYYTILSRDTANLTHLRNPDALHQVETTLLNPLRLSVRRWNKQRAMKGAHLDEMVLGSLEMSLERVDSVVVKLRSTQPG</sequence>
<keyword evidence="1 3" id="KW-0853">WD repeat</keyword>
<dbReference type="SMART" id="SM00320">
    <property type="entry name" value="WD40"/>
    <property type="match status" value="14"/>
</dbReference>
<dbReference type="InterPro" id="IPR020472">
    <property type="entry name" value="WD40_PAC1"/>
</dbReference>
<evidence type="ECO:0000313" key="6">
    <source>
        <dbReference type="Proteomes" id="UP000717328"/>
    </source>
</evidence>
<dbReference type="InterPro" id="IPR015943">
    <property type="entry name" value="WD40/YVTN_repeat-like_dom_sf"/>
</dbReference>
<protein>
    <recommendedName>
        <fullName evidence="4">Nephrocystin 3-like N-terminal domain-containing protein</fullName>
    </recommendedName>
</protein>
<dbReference type="PROSITE" id="PS00678">
    <property type="entry name" value="WD_REPEATS_1"/>
    <property type="match status" value="10"/>
</dbReference>
<dbReference type="Gene3D" id="2.130.10.10">
    <property type="entry name" value="YVTN repeat-like/Quinoprotein amine dehydrogenase"/>
    <property type="match status" value="4"/>
</dbReference>
<dbReference type="InterPro" id="IPR027417">
    <property type="entry name" value="P-loop_NTPase"/>
</dbReference>
<reference evidence="5" key="1">
    <citation type="submission" date="2021-02" db="EMBL/GenBank/DDBJ databases">
        <authorList>
            <person name="Nieuwenhuis M."/>
            <person name="Van De Peppel L.J.J."/>
        </authorList>
    </citation>
    <scope>NUCLEOTIDE SEQUENCE</scope>
    <source>
        <strain evidence="5">D49</strain>
    </source>
</reference>
<feature type="repeat" description="WD" evidence="3">
    <location>
        <begin position="1239"/>
        <end position="1280"/>
    </location>
</feature>
<evidence type="ECO:0000259" key="4">
    <source>
        <dbReference type="Pfam" id="PF24883"/>
    </source>
</evidence>
<name>A0A9P7FQD4_9AGAR</name>
<dbReference type="InterPro" id="IPR056884">
    <property type="entry name" value="NPHP3-like_N"/>
</dbReference>
<dbReference type="CDD" id="cd00200">
    <property type="entry name" value="WD40"/>
    <property type="match status" value="2"/>
</dbReference>
<dbReference type="OrthoDB" id="538223at2759"/>
<proteinExistence type="predicted"/>
<dbReference type="SUPFAM" id="SSF52540">
    <property type="entry name" value="P-loop containing nucleoside triphosphate hydrolases"/>
    <property type="match status" value="1"/>
</dbReference>
<dbReference type="InterPro" id="IPR011047">
    <property type="entry name" value="Quinoprotein_ADH-like_sf"/>
</dbReference>
<feature type="repeat" description="WD" evidence="3">
    <location>
        <begin position="934"/>
        <end position="975"/>
    </location>
</feature>
<dbReference type="SUPFAM" id="SSF50978">
    <property type="entry name" value="WD40 repeat-like"/>
    <property type="match status" value="1"/>
</dbReference>
<feature type="repeat" description="WD" evidence="3">
    <location>
        <begin position="1407"/>
        <end position="1448"/>
    </location>
</feature>
<feature type="repeat" description="WD" evidence="3">
    <location>
        <begin position="1106"/>
        <end position="1147"/>
    </location>
</feature>
<feature type="repeat" description="WD" evidence="3">
    <location>
        <begin position="891"/>
        <end position="932"/>
    </location>
</feature>
<accession>A0A9P7FQD4</accession>
<keyword evidence="6" id="KW-1185">Reference proteome</keyword>
<dbReference type="PANTHER" id="PTHR19848:SF8">
    <property type="entry name" value="F-BOX AND WD REPEAT DOMAIN CONTAINING 7"/>
    <property type="match status" value="1"/>
</dbReference>
<feature type="domain" description="Nephrocystin 3-like N-terminal" evidence="4">
    <location>
        <begin position="335"/>
        <end position="506"/>
    </location>
</feature>
<comment type="caution">
    <text evidence="5">The sequence shown here is derived from an EMBL/GenBank/DDBJ whole genome shotgun (WGS) entry which is preliminary data.</text>
</comment>
<dbReference type="Proteomes" id="UP000717328">
    <property type="component" value="Unassembled WGS sequence"/>
</dbReference>